<organism evidence="1 2">
    <name type="scientific">Natrinema pallidum DSM 3751</name>
    <dbReference type="NCBI Taxonomy" id="1227495"/>
    <lineage>
        <taxon>Archaea</taxon>
        <taxon>Methanobacteriati</taxon>
        <taxon>Methanobacteriota</taxon>
        <taxon>Stenosarchaea group</taxon>
        <taxon>Halobacteria</taxon>
        <taxon>Halobacteriales</taxon>
        <taxon>Natrialbaceae</taxon>
        <taxon>Natrinema</taxon>
    </lineage>
</organism>
<evidence type="ECO:0000313" key="1">
    <source>
        <dbReference type="EMBL" id="ELY82851.1"/>
    </source>
</evidence>
<dbReference type="AlphaFoldDB" id="L9ZA33"/>
<accession>L9ZA33</accession>
<proteinExistence type="predicted"/>
<dbReference type="EMBL" id="AOII01000014">
    <property type="protein sequence ID" value="ELY82851.1"/>
    <property type="molecule type" value="Genomic_DNA"/>
</dbReference>
<name>L9ZA33_9EURY</name>
<comment type="caution">
    <text evidence="1">The sequence shown here is derived from an EMBL/GenBank/DDBJ whole genome shotgun (WGS) entry which is preliminary data.</text>
</comment>
<evidence type="ECO:0000313" key="2">
    <source>
        <dbReference type="Proteomes" id="UP000011618"/>
    </source>
</evidence>
<protein>
    <submittedName>
        <fullName evidence="1">Uncharacterized protein</fullName>
    </submittedName>
</protein>
<gene>
    <name evidence="1" type="ORF">C487_01190</name>
</gene>
<reference evidence="1 2" key="1">
    <citation type="journal article" date="2014" name="PLoS Genet.">
        <title>Phylogenetically driven sequencing of extremely halophilic archaea reveals strategies for static and dynamic osmo-response.</title>
        <authorList>
            <person name="Becker E.A."/>
            <person name="Seitzer P.M."/>
            <person name="Tritt A."/>
            <person name="Larsen D."/>
            <person name="Krusor M."/>
            <person name="Yao A.I."/>
            <person name="Wu D."/>
            <person name="Madern D."/>
            <person name="Eisen J.A."/>
            <person name="Darling A.E."/>
            <person name="Facciotti M.T."/>
        </authorList>
    </citation>
    <scope>NUCLEOTIDE SEQUENCE [LARGE SCALE GENOMIC DNA]</scope>
    <source>
        <strain evidence="1 2">DSM 3751</strain>
    </source>
</reference>
<dbReference type="Proteomes" id="UP000011618">
    <property type="component" value="Unassembled WGS sequence"/>
</dbReference>
<sequence>MNEAHDNGELDFAMENGVVMTQSQSQPVSGEMTTMSCAGKNQHKEYFKAGSIRNKFWIDHCNCNDIIDMLSTGVEVGVLSTTISTIYGNIPAALASALATFLMRVSKSLISNNDEGKGIVVAITTSYMGDRYKDGGGIEPQ</sequence>